<feature type="non-terminal residue" evidence="1">
    <location>
        <position position="22"/>
    </location>
</feature>
<proteinExistence type="predicted"/>
<protein>
    <submittedName>
        <fullName evidence="1">Uncharacterized protein</fullName>
    </submittedName>
</protein>
<dbReference type="AlphaFoldDB" id="A0A815TC20"/>
<evidence type="ECO:0000313" key="2">
    <source>
        <dbReference type="Proteomes" id="UP000663889"/>
    </source>
</evidence>
<dbReference type="Proteomes" id="UP000663889">
    <property type="component" value="Unassembled WGS sequence"/>
</dbReference>
<gene>
    <name evidence="1" type="ORF">SEV965_LOCUS36017</name>
</gene>
<sequence>MSLDTKEIGTSTENWFFGVGGE</sequence>
<name>A0A815TC20_9BILA</name>
<reference evidence="1" key="1">
    <citation type="submission" date="2021-02" db="EMBL/GenBank/DDBJ databases">
        <authorList>
            <person name="Nowell W R."/>
        </authorList>
    </citation>
    <scope>NUCLEOTIDE SEQUENCE</scope>
</reference>
<accession>A0A815TC20</accession>
<organism evidence="1 2">
    <name type="scientific">Rotaria sordida</name>
    <dbReference type="NCBI Taxonomy" id="392033"/>
    <lineage>
        <taxon>Eukaryota</taxon>
        <taxon>Metazoa</taxon>
        <taxon>Spiralia</taxon>
        <taxon>Gnathifera</taxon>
        <taxon>Rotifera</taxon>
        <taxon>Eurotatoria</taxon>
        <taxon>Bdelloidea</taxon>
        <taxon>Philodinida</taxon>
        <taxon>Philodinidae</taxon>
        <taxon>Rotaria</taxon>
    </lineage>
</organism>
<dbReference type="EMBL" id="CAJNOU010006233">
    <property type="protein sequence ID" value="CAF1499965.1"/>
    <property type="molecule type" value="Genomic_DNA"/>
</dbReference>
<comment type="caution">
    <text evidence="1">The sequence shown here is derived from an EMBL/GenBank/DDBJ whole genome shotgun (WGS) entry which is preliminary data.</text>
</comment>
<evidence type="ECO:0000313" key="1">
    <source>
        <dbReference type="EMBL" id="CAF1499965.1"/>
    </source>
</evidence>